<reference evidence="2 3" key="1">
    <citation type="submission" date="2018-10" db="EMBL/GenBank/DDBJ databases">
        <title>Phylogenomics of Brevibacillus.</title>
        <authorList>
            <person name="Dunlap C."/>
        </authorList>
    </citation>
    <scope>NUCLEOTIDE SEQUENCE [LARGE SCALE GENOMIC DNA]</scope>
    <source>
        <strain evidence="2 3">JCM 12215</strain>
    </source>
</reference>
<organism evidence="2 3">
    <name type="scientific">Brevibacillus invocatus</name>
    <dbReference type="NCBI Taxonomy" id="173959"/>
    <lineage>
        <taxon>Bacteria</taxon>
        <taxon>Bacillati</taxon>
        <taxon>Bacillota</taxon>
        <taxon>Bacilli</taxon>
        <taxon>Bacillales</taxon>
        <taxon>Paenibacillaceae</taxon>
        <taxon>Brevibacillus</taxon>
    </lineage>
</organism>
<keyword evidence="1" id="KW-1133">Transmembrane helix</keyword>
<proteinExistence type="predicted"/>
<protein>
    <submittedName>
        <fullName evidence="2">Uncharacterized protein</fullName>
    </submittedName>
</protein>
<feature type="transmembrane region" description="Helical" evidence="1">
    <location>
        <begin position="22"/>
        <end position="47"/>
    </location>
</feature>
<keyword evidence="1" id="KW-0812">Transmembrane</keyword>
<evidence type="ECO:0000256" key="1">
    <source>
        <dbReference type="SAM" id="Phobius"/>
    </source>
</evidence>
<evidence type="ECO:0000313" key="2">
    <source>
        <dbReference type="EMBL" id="RNB67286.1"/>
    </source>
</evidence>
<sequence>MPRGAASSVVHPAAIMVVFHSLLMMLVMLSVFAVFSSVLSMLVALVLEKVHPIPVKMKLEQIQFDFCFMLGAGTRRSHVWRHVWRHVW</sequence>
<dbReference type="AlphaFoldDB" id="A0A3M8BV73"/>
<keyword evidence="1" id="KW-0472">Membrane</keyword>
<name>A0A3M8BV73_9BACL</name>
<keyword evidence="3" id="KW-1185">Reference proteome</keyword>
<comment type="caution">
    <text evidence="2">The sequence shown here is derived from an EMBL/GenBank/DDBJ whole genome shotgun (WGS) entry which is preliminary data.</text>
</comment>
<gene>
    <name evidence="2" type="ORF">EDM52_22640</name>
</gene>
<dbReference type="EMBL" id="RHHR01000053">
    <property type="protein sequence ID" value="RNB67286.1"/>
    <property type="molecule type" value="Genomic_DNA"/>
</dbReference>
<accession>A0A3M8BV73</accession>
<evidence type="ECO:0000313" key="3">
    <source>
        <dbReference type="Proteomes" id="UP000282028"/>
    </source>
</evidence>
<dbReference type="Proteomes" id="UP000282028">
    <property type="component" value="Unassembled WGS sequence"/>
</dbReference>